<accession>A0ABW1LXY3</accession>
<dbReference type="EMBL" id="JBHSPT010000032">
    <property type="protein sequence ID" value="MFC6056475.1"/>
    <property type="molecule type" value="Genomic_DNA"/>
</dbReference>
<comment type="caution">
    <text evidence="1">The sequence shown here is derived from an EMBL/GenBank/DDBJ whole genome shotgun (WGS) entry which is preliminary data.</text>
</comment>
<evidence type="ECO:0000313" key="1">
    <source>
        <dbReference type="EMBL" id="MFC6056475.1"/>
    </source>
</evidence>
<dbReference type="RefSeq" id="WP_386396632.1">
    <property type="nucleotide sequence ID" value="NZ_JBHSPT010000032.1"/>
</dbReference>
<name>A0ABW1LXY3_9ACTN</name>
<proteinExistence type="predicted"/>
<reference evidence="2" key="1">
    <citation type="journal article" date="2019" name="Int. J. Syst. Evol. Microbiol.">
        <title>The Global Catalogue of Microorganisms (GCM) 10K type strain sequencing project: providing services to taxonomists for standard genome sequencing and annotation.</title>
        <authorList>
            <consortium name="The Broad Institute Genomics Platform"/>
            <consortium name="The Broad Institute Genome Sequencing Center for Infectious Disease"/>
            <person name="Wu L."/>
            <person name="Ma J."/>
        </authorList>
    </citation>
    <scope>NUCLEOTIDE SEQUENCE [LARGE SCALE GENOMIC DNA]</scope>
    <source>
        <strain evidence="2">JCM 12763</strain>
    </source>
</reference>
<keyword evidence="2" id="KW-1185">Reference proteome</keyword>
<sequence>MGWELRLVGAEKTPPADAPICHHDHMEYGLFEYASAPHIFLNRTGVGPLHVAWDTNILIDYLQFGRALWSDEDLGIDNTQHAEQVDAIGQIIDPYFCFWDIRIYLFDEILDDARRAR</sequence>
<gene>
    <name evidence="1" type="ORF">ACFP50_13655</name>
</gene>
<protein>
    <submittedName>
        <fullName evidence="1">Uncharacterized protein</fullName>
    </submittedName>
</protein>
<organism evidence="1 2">
    <name type="scientific">Streptomyces pratens</name>
    <dbReference type="NCBI Taxonomy" id="887456"/>
    <lineage>
        <taxon>Bacteria</taxon>
        <taxon>Bacillati</taxon>
        <taxon>Actinomycetota</taxon>
        <taxon>Actinomycetes</taxon>
        <taxon>Kitasatosporales</taxon>
        <taxon>Streptomycetaceae</taxon>
        <taxon>Streptomyces</taxon>
    </lineage>
</organism>
<dbReference type="Proteomes" id="UP001596242">
    <property type="component" value="Unassembled WGS sequence"/>
</dbReference>
<evidence type="ECO:0000313" key="2">
    <source>
        <dbReference type="Proteomes" id="UP001596242"/>
    </source>
</evidence>